<dbReference type="Pfam" id="PF13439">
    <property type="entry name" value="Glyco_transf_4"/>
    <property type="match status" value="1"/>
</dbReference>
<dbReference type="RefSeq" id="WP_154532804.1">
    <property type="nucleotide sequence ID" value="NZ_VULX01000046.1"/>
</dbReference>
<name>A0A7X2N0V3_9CLOT</name>
<evidence type="ECO:0000313" key="4">
    <source>
        <dbReference type="Proteomes" id="UP000460287"/>
    </source>
</evidence>
<proteinExistence type="predicted"/>
<feature type="domain" description="Glycosyl transferase family 1" evidence="1">
    <location>
        <begin position="177"/>
        <end position="334"/>
    </location>
</feature>
<organism evidence="3 4">
    <name type="scientific">Inconstantimicrobium porci</name>
    <dbReference type="NCBI Taxonomy" id="2652291"/>
    <lineage>
        <taxon>Bacteria</taxon>
        <taxon>Bacillati</taxon>
        <taxon>Bacillota</taxon>
        <taxon>Clostridia</taxon>
        <taxon>Eubacteriales</taxon>
        <taxon>Clostridiaceae</taxon>
        <taxon>Inconstantimicrobium</taxon>
    </lineage>
</organism>
<feature type="domain" description="Glycosyltransferase subfamily 4-like N-terminal" evidence="2">
    <location>
        <begin position="14"/>
        <end position="168"/>
    </location>
</feature>
<sequence>MKICFFGGNISSTGGTERVSTIIANKLAEEGHDVYLMSLVKCESSSFELNSKIKVICMENGSGNNKKNFIPIVKELKGIFDKYKFDVLIEVDVMLRIFTFLAARNRNMKVISWEHFNFRTNLGAKLRDIARRIAVKTSDYIVTLTEEDKLDYEKSLKCKAKVICISNPLVFYPKEYSKLNNKVVLSVGRMHPQKGFDMLLEAWSKVVKEDNTWELRIAGDGADFEKIKQLAKEYGVEDSVNFLGHISEVQKQYLESSIYVMASRYEGFPMVLLEAMSFGLPVVSFDCHTGPSDIIINNEDGLLVEACNTDKLAQNVLKLMKDDEMRISMGNNAKDNIKRYDVKNIMDKWNDIIKGV</sequence>
<dbReference type="SUPFAM" id="SSF53756">
    <property type="entry name" value="UDP-Glycosyltransferase/glycogen phosphorylase"/>
    <property type="match status" value="1"/>
</dbReference>
<evidence type="ECO:0000259" key="1">
    <source>
        <dbReference type="Pfam" id="PF00534"/>
    </source>
</evidence>
<keyword evidence="4" id="KW-1185">Reference proteome</keyword>
<dbReference type="CDD" id="cd03820">
    <property type="entry name" value="GT4_AmsD-like"/>
    <property type="match status" value="1"/>
</dbReference>
<evidence type="ECO:0000259" key="2">
    <source>
        <dbReference type="Pfam" id="PF13439"/>
    </source>
</evidence>
<dbReference type="Proteomes" id="UP000460287">
    <property type="component" value="Unassembled WGS sequence"/>
</dbReference>
<protein>
    <submittedName>
        <fullName evidence="3">Glycosyltransferase family 4 protein</fullName>
    </submittedName>
</protein>
<dbReference type="InterPro" id="IPR001296">
    <property type="entry name" value="Glyco_trans_1"/>
</dbReference>
<gene>
    <name evidence="3" type="ORF">FYJ33_15250</name>
</gene>
<dbReference type="PANTHER" id="PTHR12526">
    <property type="entry name" value="GLYCOSYLTRANSFERASE"/>
    <property type="match status" value="1"/>
</dbReference>
<dbReference type="Gene3D" id="3.40.50.2000">
    <property type="entry name" value="Glycogen Phosphorylase B"/>
    <property type="match status" value="2"/>
</dbReference>
<dbReference type="GO" id="GO:0016757">
    <property type="term" value="F:glycosyltransferase activity"/>
    <property type="evidence" value="ECO:0007669"/>
    <property type="project" value="InterPro"/>
</dbReference>
<evidence type="ECO:0000313" key="3">
    <source>
        <dbReference type="EMBL" id="MSR92682.1"/>
    </source>
</evidence>
<dbReference type="PANTHER" id="PTHR12526:SF630">
    <property type="entry name" value="GLYCOSYLTRANSFERASE"/>
    <property type="match status" value="1"/>
</dbReference>
<dbReference type="InterPro" id="IPR028098">
    <property type="entry name" value="Glyco_trans_4-like_N"/>
</dbReference>
<keyword evidence="3" id="KW-0808">Transferase</keyword>
<accession>A0A7X2N0V3</accession>
<dbReference type="Pfam" id="PF00534">
    <property type="entry name" value="Glycos_transf_1"/>
    <property type="match status" value="1"/>
</dbReference>
<reference evidence="3 4" key="1">
    <citation type="submission" date="2019-08" db="EMBL/GenBank/DDBJ databases">
        <title>In-depth cultivation of the pig gut microbiome towards novel bacterial diversity and tailored functional studies.</title>
        <authorList>
            <person name="Wylensek D."/>
            <person name="Hitch T.C.A."/>
            <person name="Clavel T."/>
        </authorList>
    </citation>
    <scope>NUCLEOTIDE SEQUENCE [LARGE SCALE GENOMIC DNA]</scope>
    <source>
        <strain evidence="3 4">WCA-383-APC-5B</strain>
    </source>
</reference>
<dbReference type="EMBL" id="VULX01000046">
    <property type="protein sequence ID" value="MSR92682.1"/>
    <property type="molecule type" value="Genomic_DNA"/>
</dbReference>
<comment type="caution">
    <text evidence="3">The sequence shown here is derived from an EMBL/GenBank/DDBJ whole genome shotgun (WGS) entry which is preliminary data.</text>
</comment>
<dbReference type="AlphaFoldDB" id="A0A7X2N0V3"/>